<organism evidence="2 3">
    <name type="scientific">Phytophthora pseudosyringae</name>
    <dbReference type="NCBI Taxonomy" id="221518"/>
    <lineage>
        <taxon>Eukaryota</taxon>
        <taxon>Sar</taxon>
        <taxon>Stramenopiles</taxon>
        <taxon>Oomycota</taxon>
        <taxon>Peronosporomycetes</taxon>
        <taxon>Peronosporales</taxon>
        <taxon>Peronosporaceae</taxon>
        <taxon>Phytophthora</taxon>
    </lineage>
</organism>
<comment type="caution">
    <text evidence="2">The sequence shown here is derived from an EMBL/GenBank/DDBJ whole genome shotgun (WGS) entry which is preliminary data.</text>
</comment>
<protein>
    <submittedName>
        <fullName evidence="2">Uncharacterized protein</fullName>
    </submittedName>
</protein>
<gene>
    <name evidence="2" type="ORF">PHYPSEUDO_015251</name>
</gene>
<reference evidence="2" key="1">
    <citation type="submission" date="2021-02" db="EMBL/GenBank/DDBJ databases">
        <authorList>
            <person name="Palmer J.M."/>
        </authorList>
    </citation>
    <scope>NUCLEOTIDE SEQUENCE</scope>
    <source>
        <strain evidence="2">SCRP734</strain>
    </source>
</reference>
<feature type="region of interest" description="Disordered" evidence="1">
    <location>
        <begin position="54"/>
        <end position="103"/>
    </location>
</feature>
<proteinExistence type="predicted"/>
<dbReference type="EMBL" id="JAGDFM010000925">
    <property type="protein sequence ID" value="KAG7375788.1"/>
    <property type="molecule type" value="Genomic_DNA"/>
</dbReference>
<sequence>MSDIESALSRFSNDCVKVAGIKRRLSEHDVPDDLARIPYLLERAQGRWYRRLGGGKGTADASGDQGQVEQHPAGSVSARGDDGGGQDTQQAAEQEARQHQGYHYRLPELDVRGALDGRATEGRAWRCDSSDEGGVHRHPACLRRDIWVERGIQGAMEWRKRKRKQL</sequence>
<accession>A0A8T1V6T6</accession>
<name>A0A8T1V6T6_9STRA</name>
<evidence type="ECO:0000313" key="2">
    <source>
        <dbReference type="EMBL" id="KAG7375788.1"/>
    </source>
</evidence>
<dbReference type="AlphaFoldDB" id="A0A8T1V6T6"/>
<evidence type="ECO:0000313" key="3">
    <source>
        <dbReference type="Proteomes" id="UP000694044"/>
    </source>
</evidence>
<dbReference type="Proteomes" id="UP000694044">
    <property type="component" value="Unassembled WGS sequence"/>
</dbReference>
<keyword evidence="3" id="KW-1185">Reference proteome</keyword>
<evidence type="ECO:0000256" key="1">
    <source>
        <dbReference type="SAM" id="MobiDB-lite"/>
    </source>
</evidence>